<protein>
    <recommendedName>
        <fullName evidence="5">Leucine rich immune protein (Coil-less)</fullName>
    </recommendedName>
</protein>
<proteinExistence type="predicted"/>
<dbReference type="SUPFAM" id="SSF52058">
    <property type="entry name" value="L domain-like"/>
    <property type="match status" value="1"/>
</dbReference>
<dbReference type="InterPro" id="IPR003591">
    <property type="entry name" value="Leu-rich_rpt_typical-subtyp"/>
</dbReference>
<evidence type="ECO:0000313" key="3">
    <source>
        <dbReference type="EnsemblMetazoa" id="AFAF010074-PA"/>
    </source>
</evidence>
<keyword evidence="2" id="KW-0677">Repeat</keyword>
<evidence type="ECO:0000313" key="4">
    <source>
        <dbReference type="Proteomes" id="UP000075886"/>
    </source>
</evidence>
<organism evidence="3 4">
    <name type="scientific">Anopheles farauti</name>
    <dbReference type="NCBI Taxonomy" id="69004"/>
    <lineage>
        <taxon>Eukaryota</taxon>
        <taxon>Metazoa</taxon>
        <taxon>Ecdysozoa</taxon>
        <taxon>Arthropoda</taxon>
        <taxon>Hexapoda</taxon>
        <taxon>Insecta</taxon>
        <taxon>Pterygota</taxon>
        <taxon>Neoptera</taxon>
        <taxon>Endopterygota</taxon>
        <taxon>Diptera</taxon>
        <taxon>Nematocera</taxon>
        <taxon>Culicoidea</taxon>
        <taxon>Culicidae</taxon>
        <taxon>Anophelinae</taxon>
        <taxon>Anopheles</taxon>
    </lineage>
</organism>
<keyword evidence="4" id="KW-1185">Reference proteome</keyword>
<dbReference type="EnsemblMetazoa" id="AFAF010074-RA">
    <property type="protein sequence ID" value="AFAF010074-PA"/>
    <property type="gene ID" value="AFAF010074"/>
</dbReference>
<reference evidence="3" key="2">
    <citation type="submission" date="2020-05" db="UniProtKB">
        <authorList>
            <consortium name="EnsemblMetazoa"/>
        </authorList>
    </citation>
    <scope>IDENTIFICATION</scope>
    <source>
        <strain evidence="3">FAR1</strain>
    </source>
</reference>
<dbReference type="STRING" id="69004.A0A182QH53"/>
<name>A0A182QH53_9DIPT</name>
<dbReference type="EMBL" id="AXCN02000164">
    <property type="status" value="NOT_ANNOTATED_CDS"/>
    <property type="molecule type" value="Genomic_DNA"/>
</dbReference>
<dbReference type="Pfam" id="PF13855">
    <property type="entry name" value="LRR_8"/>
    <property type="match status" value="1"/>
</dbReference>
<evidence type="ECO:0000256" key="2">
    <source>
        <dbReference type="ARBA" id="ARBA00022737"/>
    </source>
</evidence>
<dbReference type="InterPro" id="IPR050216">
    <property type="entry name" value="LRR_domain-containing"/>
</dbReference>
<dbReference type="SMART" id="SM00369">
    <property type="entry name" value="LRR_TYP"/>
    <property type="match status" value="4"/>
</dbReference>
<dbReference type="Gene3D" id="3.80.10.10">
    <property type="entry name" value="Ribonuclease Inhibitor"/>
    <property type="match status" value="2"/>
</dbReference>
<sequence>MLDSWNPSLDGLSVLAQLNVTNKAIVLRNVNVSVLEDSLLNSSTVFEHVRIYKSKVLQWLHLSDLSTVRKISLYKTHLAGIWFRDNLHLQHLSIAYAPLAKIDPSVVTLQAIREIDVRHTNLHVLDLKSFYTFDHFTRLVLSNNKLKVVLGVRNTISVSKLKIITLRYNQLKAVDLEVFNTFTWLEKFDVSFNKIDTLTGILSTGHLKRLLLASNCLSQLNFCQWPPLNVLERLDVSLNHLTEAPDCLEKLSQVSRIMLNGNNISTITMATFASLRHLRELNLASNMIKAFSFGSPAPRFPPSLERMYLYQNCLCSLIVPRNVTAQLPMLQIYLFEYEGISFECYVC</sequence>
<evidence type="ECO:0000256" key="1">
    <source>
        <dbReference type="ARBA" id="ARBA00022614"/>
    </source>
</evidence>
<dbReference type="InterPro" id="IPR032675">
    <property type="entry name" value="LRR_dom_sf"/>
</dbReference>
<dbReference type="VEuPathDB" id="VectorBase:AFAF010074"/>
<accession>A0A182QH53</accession>
<dbReference type="InterPro" id="IPR001611">
    <property type="entry name" value="Leu-rich_rpt"/>
</dbReference>
<dbReference type="PANTHER" id="PTHR48051">
    <property type="match status" value="1"/>
</dbReference>
<dbReference type="PANTHER" id="PTHR48051:SF1">
    <property type="entry name" value="RAS SUPPRESSOR PROTEIN 1"/>
    <property type="match status" value="1"/>
</dbReference>
<dbReference type="AlphaFoldDB" id="A0A182QH53"/>
<keyword evidence="1" id="KW-0433">Leucine-rich repeat</keyword>
<reference evidence="4" key="1">
    <citation type="submission" date="2014-01" db="EMBL/GenBank/DDBJ databases">
        <title>The Genome Sequence of Anopheles farauti FAR1 (V2).</title>
        <authorList>
            <consortium name="The Broad Institute Genomics Platform"/>
            <person name="Neafsey D.E."/>
            <person name="Besansky N."/>
            <person name="Howell P."/>
            <person name="Walton C."/>
            <person name="Young S.K."/>
            <person name="Zeng Q."/>
            <person name="Gargeya S."/>
            <person name="Fitzgerald M."/>
            <person name="Haas B."/>
            <person name="Abouelleil A."/>
            <person name="Allen A.W."/>
            <person name="Alvarado L."/>
            <person name="Arachchi H.M."/>
            <person name="Berlin A.M."/>
            <person name="Chapman S.B."/>
            <person name="Gainer-Dewar J."/>
            <person name="Goldberg J."/>
            <person name="Griggs A."/>
            <person name="Gujja S."/>
            <person name="Hansen M."/>
            <person name="Howarth C."/>
            <person name="Imamovic A."/>
            <person name="Ireland A."/>
            <person name="Larimer J."/>
            <person name="McCowan C."/>
            <person name="Murphy C."/>
            <person name="Pearson M."/>
            <person name="Poon T.W."/>
            <person name="Priest M."/>
            <person name="Roberts A."/>
            <person name="Saif S."/>
            <person name="Shea T."/>
            <person name="Sisk P."/>
            <person name="Sykes S."/>
            <person name="Wortman J."/>
            <person name="Nusbaum C."/>
            <person name="Birren B."/>
        </authorList>
    </citation>
    <scope>NUCLEOTIDE SEQUENCE [LARGE SCALE GENOMIC DNA]</scope>
    <source>
        <strain evidence="4">FAR1</strain>
    </source>
</reference>
<dbReference type="Proteomes" id="UP000075886">
    <property type="component" value="Unassembled WGS sequence"/>
</dbReference>
<dbReference type="GO" id="GO:0005737">
    <property type="term" value="C:cytoplasm"/>
    <property type="evidence" value="ECO:0007669"/>
    <property type="project" value="TreeGrafter"/>
</dbReference>
<evidence type="ECO:0008006" key="5">
    <source>
        <dbReference type="Google" id="ProtNLM"/>
    </source>
</evidence>